<name>A0A3B0U9C2_9ZZZZ</name>
<reference evidence="1" key="1">
    <citation type="submission" date="2018-06" db="EMBL/GenBank/DDBJ databases">
        <authorList>
            <person name="Zhirakovskaya E."/>
        </authorList>
    </citation>
    <scope>NUCLEOTIDE SEQUENCE</scope>
</reference>
<gene>
    <name evidence="1" type="ORF">MNBD_BACTEROID04-1299</name>
</gene>
<accession>A0A3B0U9C2</accession>
<protein>
    <submittedName>
        <fullName evidence="1">Uncharacterized protein</fullName>
    </submittedName>
</protein>
<sequence length="48" mass="5606">MQHILEIAVKKGFKKIYDVAIESIEFQATKKDFEGDITIVIFAFLRFI</sequence>
<proteinExistence type="predicted"/>
<dbReference type="EMBL" id="UOER01000316">
    <property type="protein sequence ID" value="VAW24963.1"/>
    <property type="molecule type" value="Genomic_DNA"/>
</dbReference>
<evidence type="ECO:0000313" key="1">
    <source>
        <dbReference type="EMBL" id="VAW24963.1"/>
    </source>
</evidence>
<feature type="non-terminal residue" evidence="1">
    <location>
        <position position="48"/>
    </location>
</feature>
<organism evidence="1">
    <name type="scientific">hydrothermal vent metagenome</name>
    <dbReference type="NCBI Taxonomy" id="652676"/>
    <lineage>
        <taxon>unclassified sequences</taxon>
        <taxon>metagenomes</taxon>
        <taxon>ecological metagenomes</taxon>
    </lineage>
</organism>
<dbReference type="AlphaFoldDB" id="A0A3B0U9C2"/>